<accession>J7ILM2</accession>
<dbReference type="SUPFAM" id="SSF56399">
    <property type="entry name" value="ADP-ribosylation"/>
    <property type="match status" value="1"/>
</dbReference>
<reference evidence="2 3" key="1">
    <citation type="journal article" date="2012" name="J. Bacteriol.">
        <title>Complete genome sequences of Desulfosporosinus orientis DSM765T, Desulfosporosinus youngiae DSM17734T, Desulfosporosinus meridiei DSM13257T, and Desulfosporosinus acidiphilus DSM22704T.</title>
        <authorList>
            <person name="Pester M."/>
            <person name="Brambilla E."/>
            <person name="Alazard D."/>
            <person name="Rattei T."/>
            <person name="Weinmaier T."/>
            <person name="Han J."/>
            <person name="Lucas S."/>
            <person name="Lapidus A."/>
            <person name="Cheng J.F."/>
            <person name="Goodwin L."/>
            <person name="Pitluck S."/>
            <person name="Peters L."/>
            <person name="Ovchinnikova G."/>
            <person name="Teshima H."/>
            <person name="Detter J.C."/>
            <person name="Han C.S."/>
            <person name="Tapia R."/>
            <person name="Land M.L."/>
            <person name="Hauser L."/>
            <person name="Kyrpides N.C."/>
            <person name="Ivanova N.N."/>
            <person name="Pagani I."/>
            <person name="Huntmann M."/>
            <person name="Wei C.L."/>
            <person name="Davenport K.W."/>
            <person name="Daligault H."/>
            <person name="Chain P.S."/>
            <person name="Chen A."/>
            <person name="Mavromatis K."/>
            <person name="Markowitz V."/>
            <person name="Szeto E."/>
            <person name="Mikhailova N."/>
            <person name="Pati A."/>
            <person name="Wagner M."/>
            <person name="Woyke T."/>
            <person name="Ollivier B."/>
            <person name="Klenk H.P."/>
            <person name="Spring S."/>
            <person name="Loy A."/>
        </authorList>
    </citation>
    <scope>NUCLEOTIDE SEQUENCE [LARGE SCALE GENOMIC DNA]</scope>
    <source>
        <strain evidence="3">ATCC BAA-275 / DSM 13257 / NCIMB 13706 / S10</strain>
    </source>
</reference>
<dbReference type="Pfam" id="PF03496">
    <property type="entry name" value="ADPrib_exo_Tox"/>
    <property type="match status" value="1"/>
</dbReference>
<feature type="domain" description="ADP ribosyltransferase" evidence="1">
    <location>
        <begin position="23"/>
        <end position="182"/>
    </location>
</feature>
<dbReference type="EMBL" id="CP003629">
    <property type="protein sequence ID" value="AFQ42687.1"/>
    <property type="molecule type" value="Genomic_DNA"/>
</dbReference>
<dbReference type="GO" id="GO:0005576">
    <property type="term" value="C:extracellular region"/>
    <property type="evidence" value="ECO:0007669"/>
    <property type="project" value="InterPro"/>
</dbReference>
<dbReference type="RefSeq" id="WP_014901607.1">
    <property type="nucleotide sequence ID" value="NC_018515.1"/>
</dbReference>
<dbReference type="HOGENOM" id="CLU_1228303_0_0_9"/>
<proteinExistence type="predicted"/>
<dbReference type="eggNOG" id="COG5585">
    <property type="taxonomic scope" value="Bacteria"/>
</dbReference>
<gene>
    <name evidence="2" type="ordered locus">Desmer_0654</name>
</gene>
<dbReference type="AlphaFoldDB" id="J7ILM2"/>
<dbReference type="PROSITE" id="PS51996">
    <property type="entry name" value="TR_MART"/>
    <property type="match status" value="1"/>
</dbReference>
<reference evidence="3" key="2">
    <citation type="submission" date="2012-08" db="EMBL/GenBank/DDBJ databases">
        <title>Finished genome of Desulfosporosinus meridiei DSM 13257.</title>
        <authorList>
            <person name="Huntemann M."/>
            <person name="Wei C.-L."/>
            <person name="Han J."/>
            <person name="Detter J.C."/>
            <person name="Han C."/>
            <person name="Davenport K."/>
            <person name="Daligault H."/>
            <person name="Erkkila T."/>
            <person name="Gu W."/>
            <person name="Munk A.C.C."/>
            <person name="Teshima H."/>
            <person name="Xu Y."/>
            <person name="Chain P."/>
            <person name="Tapia R."/>
            <person name="Chen A."/>
            <person name="Krypides N."/>
            <person name="Mavromatis K."/>
            <person name="Markowitz V."/>
            <person name="Szeto E."/>
            <person name="Ivanova N."/>
            <person name="Mikhailova N."/>
            <person name="Ovchinnikova G."/>
            <person name="Pagani I."/>
            <person name="Pati A."/>
            <person name="Goodwin L."/>
            <person name="Peters L."/>
            <person name="Pitluck S."/>
            <person name="Woyke T."/>
            <person name="Pester M."/>
            <person name="Spring S."/>
            <person name="Ollivier B."/>
            <person name="Rattei T."/>
            <person name="Klenk H.-P."/>
            <person name="Wagner M."/>
            <person name="Loy A."/>
        </authorList>
    </citation>
    <scope>NUCLEOTIDE SEQUENCE [LARGE SCALE GENOMIC DNA]</scope>
    <source>
        <strain evidence="3">ATCC BAA-275 / DSM 13257 / NCIMB 13706 / S10</strain>
    </source>
</reference>
<keyword evidence="3" id="KW-1185">Reference proteome</keyword>
<dbReference type="Proteomes" id="UP000005262">
    <property type="component" value="Chromosome"/>
</dbReference>
<name>J7ILM2_DESMD</name>
<dbReference type="OrthoDB" id="1796544at2"/>
<dbReference type="KEGG" id="dmi:Desmer_0654"/>
<evidence type="ECO:0000313" key="3">
    <source>
        <dbReference type="Proteomes" id="UP000005262"/>
    </source>
</evidence>
<dbReference type="InterPro" id="IPR003540">
    <property type="entry name" value="ADP-ribosyltransferase"/>
</dbReference>
<organism evidence="2 3">
    <name type="scientific">Desulfosporosinus meridiei (strain ATCC BAA-275 / DSM 13257 / KCTC 12902 / NCIMB 13706 / S10)</name>
    <dbReference type="NCBI Taxonomy" id="768704"/>
    <lineage>
        <taxon>Bacteria</taxon>
        <taxon>Bacillati</taxon>
        <taxon>Bacillota</taxon>
        <taxon>Clostridia</taxon>
        <taxon>Eubacteriales</taxon>
        <taxon>Desulfitobacteriaceae</taxon>
        <taxon>Desulfosporosinus</taxon>
    </lineage>
</organism>
<evidence type="ECO:0000313" key="2">
    <source>
        <dbReference type="EMBL" id="AFQ42687.1"/>
    </source>
</evidence>
<dbReference type="Gene3D" id="3.90.176.10">
    <property type="entry name" value="Toxin ADP-ribosyltransferase, Chain A, domain 1"/>
    <property type="match status" value="1"/>
</dbReference>
<protein>
    <recommendedName>
        <fullName evidence="1">ADP ribosyltransferase domain-containing protein</fullName>
    </recommendedName>
</protein>
<evidence type="ECO:0000259" key="1">
    <source>
        <dbReference type="Pfam" id="PF03496"/>
    </source>
</evidence>
<sequence>MEFLKSLKNNSSFRTFECRDAIRQWCDHYYSAWEQQLTSEEVKNIKLYTSCSFKYNEHFRHCKYPRFENKTQHIDSALNKASTPEDVIAFRWIDLEGLQGLGSTSTLYDGKKLLEKGFSSTTLFFNGNREYSADVLFILKVPKNFNGACLKNISNIRSEDELLLKRNSIYTVERTIYSTDAHAILLCNVQ</sequence>